<comment type="cofactor">
    <cofactor evidence="1">
        <name>Mg(2+)</name>
        <dbReference type="ChEBI" id="CHEBI:18420"/>
    </cofactor>
</comment>
<dbReference type="Gene3D" id="3.20.20.60">
    <property type="entry name" value="Phosphoenolpyruvate-binding domains"/>
    <property type="match status" value="1"/>
</dbReference>
<dbReference type="InterPro" id="IPR040442">
    <property type="entry name" value="Pyrv_kinase-like_dom_sf"/>
</dbReference>
<evidence type="ECO:0000256" key="3">
    <source>
        <dbReference type="ARBA" id="ARBA00022842"/>
    </source>
</evidence>
<evidence type="ECO:0000313" key="5">
    <source>
        <dbReference type="Proteomes" id="UP000634229"/>
    </source>
</evidence>
<dbReference type="InterPro" id="IPR054255">
    <property type="entry name" value="DUF6986"/>
</dbReference>
<dbReference type="Pfam" id="PF22484">
    <property type="entry name" value="DUF6986"/>
    <property type="match status" value="1"/>
</dbReference>
<dbReference type="Proteomes" id="UP000634229">
    <property type="component" value="Unassembled WGS sequence"/>
</dbReference>
<dbReference type="EMBL" id="JAERRF010000004">
    <property type="protein sequence ID" value="MBL1096723.1"/>
    <property type="molecule type" value="Genomic_DNA"/>
</dbReference>
<dbReference type="PANTHER" id="PTHR32308:SF10">
    <property type="entry name" value="CITRATE LYASE SUBUNIT BETA"/>
    <property type="match status" value="1"/>
</dbReference>
<name>A0ABS1N9H9_9ACTN</name>
<gene>
    <name evidence="4" type="ORF">JK363_08610</name>
</gene>
<keyword evidence="5" id="KW-1185">Reference proteome</keyword>
<protein>
    <submittedName>
        <fullName evidence="4">Aldolase</fullName>
    </submittedName>
</protein>
<dbReference type="SUPFAM" id="SSF51621">
    <property type="entry name" value="Phosphoenolpyruvate/pyruvate domain"/>
    <property type="match status" value="1"/>
</dbReference>
<accession>A0ABS1N9H9</accession>
<evidence type="ECO:0000256" key="2">
    <source>
        <dbReference type="ARBA" id="ARBA00022723"/>
    </source>
</evidence>
<comment type="caution">
    <text evidence="4">The sequence shown here is derived from an EMBL/GenBank/DDBJ whole genome shotgun (WGS) entry which is preliminary data.</text>
</comment>
<dbReference type="RefSeq" id="WP_201873409.1">
    <property type="nucleotide sequence ID" value="NZ_JAERRF010000004.1"/>
</dbReference>
<evidence type="ECO:0000313" key="4">
    <source>
        <dbReference type="EMBL" id="MBL1096723.1"/>
    </source>
</evidence>
<dbReference type="PANTHER" id="PTHR32308">
    <property type="entry name" value="LYASE BETA SUBUNIT, PUTATIVE (AFU_ORTHOLOGUE AFUA_4G13030)-RELATED"/>
    <property type="match status" value="1"/>
</dbReference>
<evidence type="ECO:0000256" key="1">
    <source>
        <dbReference type="ARBA" id="ARBA00001946"/>
    </source>
</evidence>
<sequence>MVRRETVETSLPGAVREGIAASLAAVDAELARRYPGDPGTRQPVHTVYVPADAFAADTVRSWGDQALAALDEHAPDAASFAAVLGLPGELAEPVHRRVRAKLEREPVEDLRIDFEDGYGPRPDAEEDAAAARAASLVAAAHADGTAPPYLGIRMKCMEAAVRDRGIRTLDIFLTGLMNSAGLPDGLLLTLPKVTYPEQVTAMARLCEEFERARGLAPGRIGFEIQIETTQAVLGPDGRATLARMIDAAQGRATGLHYGTFDYSAACGVSPAHQSLDHPVADHAKAVMQVAAAGTGVRLSDGSTNVLPIGPAERVHDAWRLHHRLVRRSLARAYYQGWDMHPGHLPTRYAAVYGFYREGLEAAAERLSAYVRRAGGAVMDEPATARALSGHLLRGLDCGALDAAEVERLTGLARAELDALAGRAPGTSAG</sequence>
<keyword evidence="3" id="KW-0460">Magnesium</keyword>
<organism evidence="4 5">
    <name type="scientific">Streptomyces coffeae</name>
    <dbReference type="NCBI Taxonomy" id="621382"/>
    <lineage>
        <taxon>Bacteria</taxon>
        <taxon>Bacillati</taxon>
        <taxon>Actinomycetota</taxon>
        <taxon>Actinomycetes</taxon>
        <taxon>Kitasatosporales</taxon>
        <taxon>Streptomycetaceae</taxon>
        <taxon>Streptomyces</taxon>
    </lineage>
</organism>
<dbReference type="InterPro" id="IPR015813">
    <property type="entry name" value="Pyrv/PenolPyrv_kinase-like_dom"/>
</dbReference>
<keyword evidence="2" id="KW-0479">Metal-binding</keyword>
<reference evidence="4 5" key="1">
    <citation type="submission" date="2021-01" db="EMBL/GenBank/DDBJ databases">
        <title>WGS of actinomycetes isolated from Thailand.</title>
        <authorList>
            <person name="Thawai C."/>
        </authorList>
    </citation>
    <scope>NUCLEOTIDE SEQUENCE [LARGE SCALE GENOMIC DNA]</scope>
    <source>
        <strain evidence="4 5">CA1R205</strain>
    </source>
</reference>
<proteinExistence type="predicted"/>